<name>A0ABT8ZQ86_9SPHN</name>
<dbReference type="PANTHER" id="PTHR43884:SF20">
    <property type="entry name" value="ACYL-COA DEHYDROGENASE FADE28"/>
    <property type="match status" value="1"/>
</dbReference>
<evidence type="ECO:0000256" key="2">
    <source>
        <dbReference type="ARBA" id="ARBA00009347"/>
    </source>
</evidence>
<dbReference type="Pfam" id="PF00441">
    <property type="entry name" value="Acyl-CoA_dh_1"/>
    <property type="match status" value="1"/>
</dbReference>
<dbReference type="InterPro" id="IPR009075">
    <property type="entry name" value="AcylCo_DH/oxidase_C"/>
</dbReference>
<dbReference type="PANTHER" id="PTHR43884">
    <property type="entry name" value="ACYL-COA DEHYDROGENASE"/>
    <property type="match status" value="1"/>
</dbReference>
<evidence type="ECO:0000313" key="8">
    <source>
        <dbReference type="EMBL" id="MDO7836715.1"/>
    </source>
</evidence>
<dbReference type="Gene3D" id="1.20.140.10">
    <property type="entry name" value="Butyryl-CoA Dehydrogenase, subunit A, domain 3"/>
    <property type="match status" value="1"/>
</dbReference>
<dbReference type="Pfam" id="PF02771">
    <property type="entry name" value="Acyl-CoA_dh_N"/>
    <property type="match status" value="1"/>
</dbReference>
<evidence type="ECO:0000259" key="7">
    <source>
        <dbReference type="Pfam" id="PF02771"/>
    </source>
</evidence>
<dbReference type="Gene3D" id="1.10.540.10">
    <property type="entry name" value="Acyl-CoA dehydrogenase/oxidase, N-terminal domain"/>
    <property type="match status" value="1"/>
</dbReference>
<comment type="caution">
    <text evidence="8">The sequence shown here is derived from an EMBL/GenBank/DDBJ whole genome shotgun (WGS) entry which is preliminary data.</text>
</comment>
<reference evidence="8" key="1">
    <citation type="submission" date="2023-07" db="EMBL/GenBank/DDBJ databases">
        <title>Bacterial whole genome sequence for Sphingobium sp. HBC34.</title>
        <authorList>
            <person name="Le V."/>
            <person name="Ko S.-R."/>
            <person name="Ahn C.-Y."/>
            <person name="Oh H.-M."/>
        </authorList>
    </citation>
    <scope>NUCLEOTIDE SEQUENCE</scope>
    <source>
        <strain evidence="8">HBC34</strain>
    </source>
</reference>
<keyword evidence="4" id="KW-0274">FAD</keyword>
<evidence type="ECO:0000256" key="5">
    <source>
        <dbReference type="ARBA" id="ARBA00023002"/>
    </source>
</evidence>
<comment type="cofactor">
    <cofactor evidence="1">
        <name>FAD</name>
        <dbReference type="ChEBI" id="CHEBI:57692"/>
    </cofactor>
</comment>
<keyword evidence="3" id="KW-0285">Flavoprotein</keyword>
<dbReference type="SUPFAM" id="SSF47203">
    <property type="entry name" value="Acyl-CoA dehydrogenase C-terminal domain-like"/>
    <property type="match status" value="1"/>
</dbReference>
<dbReference type="EMBL" id="JAUQOM010000010">
    <property type="protein sequence ID" value="MDO7836715.1"/>
    <property type="molecule type" value="Genomic_DNA"/>
</dbReference>
<organism evidence="8 9">
    <name type="scientific">Sphingobium cyanobacteriorum</name>
    <dbReference type="NCBI Taxonomy" id="3063954"/>
    <lineage>
        <taxon>Bacteria</taxon>
        <taxon>Pseudomonadati</taxon>
        <taxon>Pseudomonadota</taxon>
        <taxon>Alphaproteobacteria</taxon>
        <taxon>Sphingomonadales</taxon>
        <taxon>Sphingomonadaceae</taxon>
        <taxon>Sphingobium</taxon>
    </lineage>
</organism>
<dbReference type="SUPFAM" id="SSF56645">
    <property type="entry name" value="Acyl-CoA dehydrogenase NM domain-like"/>
    <property type="match status" value="1"/>
</dbReference>
<dbReference type="InterPro" id="IPR009100">
    <property type="entry name" value="AcylCoA_DH/oxidase_NM_dom_sf"/>
</dbReference>
<keyword evidence="5 8" id="KW-0560">Oxidoreductase</keyword>
<evidence type="ECO:0000259" key="6">
    <source>
        <dbReference type="Pfam" id="PF00441"/>
    </source>
</evidence>
<feature type="domain" description="Acyl-CoA dehydrogenase/oxidase N-terminal" evidence="7">
    <location>
        <begin position="9"/>
        <end position="114"/>
    </location>
</feature>
<evidence type="ECO:0000256" key="1">
    <source>
        <dbReference type="ARBA" id="ARBA00001974"/>
    </source>
</evidence>
<dbReference type="CDD" id="cd00567">
    <property type="entry name" value="ACAD"/>
    <property type="match status" value="1"/>
</dbReference>
<evidence type="ECO:0000256" key="3">
    <source>
        <dbReference type="ARBA" id="ARBA00022630"/>
    </source>
</evidence>
<dbReference type="InterPro" id="IPR013786">
    <property type="entry name" value="AcylCoA_DH/ox_N"/>
</dbReference>
<comment type="similarity">
    <text evidence="2">Belongs to the acyl-CoA dehydrogenase family.</text>
</comment>
<evidence type="ECO:0000313" key="9">
    <source>
        <dbReference type="Proteomes" id="UP001176471"/>
    </source>
</evidence>
<protein>
    <submittedName>
        <fullName evidence="8">Acyl-CoA dehydrogenase family protein</fullName>
        <ecNumber evidence="8">1.-.-.-</ecNumber>
    </submittedName>
</protein>
<feature type="domain" description="Acyl-CoA dehydrogenase/oxidase C-terminal" evidence="6">
    <location>
        <begin position="221"/>
        <end position="357"/>
    </location>
</feature>
<accession>A0ABT8ZQ86</accession>
<dbReference type="GO" id="GO:0016491">
    <property type="term" value="F:oxidoreductase activity"/>
    <property type="evidence" value="ECO:0007669"/>
    <property type="project" value="UniProtKB-KW"/>
</dbReference>
<dbReference type="Proteomes" id="UP001176471">
    <property type="component" value="Unassembled WGS sequence"/>
</dbReference>
<dbReference type="InterPro" id="IPR037069">
    <property type="entry name" value="AcylCoA_DH/ox_N_sf"/>
</dbReference>
<gene>
    <name evidence="8" type="ORF">Q4610_16835</name>
</gene>
<proteinExistence type="inferred from homology"/>
<dbReference type="EC" id="1.-.-.-" evidence="8"/>
<keyword evidence="9" id="KW-1185">Reference proteome</keyword>
<sequence length="365" mass="38849">MDDAMDLGALQDSIRDMLTTECPRERVVRHAQHGNGIDRDLWSKAIALGWTMISIPEENGGLGLGTDALALLYEEAGRAAAPLPLLSCLLAVQSIVASASPAQRDSWLPRIAEGAIVAMDAPIGITSPGLSLSRTGGDIVLTGTVRDLLDGADAQLLLLTAADAEGRAYRIMLDVAADDLTIHRETLWDRGRSLSNITLDGLKLSADRAWLTTSEAEEALVDHAAIALAADSVGGQDALLDLTIEYLKTRQQFGRPIGSFQALKHRVADHRTRLEGARWLTRSAVAAVTAGLAHHATEASAAKAQAAADYIDLGRDAIQLHGGIGFTAEYPCHVFVKRAFLNEQLFGSRTFHLNRAAAPALCGAV</sequence>
<dbReference type="InterPro" id="IPR036250">
    <property type="entry name" value="AcylCo_DH-like_C"/>
</dbReference>
<dbReference type="RefSeq" id="WP_304537134.1">
    <property type="nucleotide sequence ID" value="NZ_JAUQOM010000010.1"/>
</dbReference>
<evidence type="ECO:0000256" key="4">
    <source>
        <dbReference type="ARBA" id="ARBA00022827"/>
    </source>
</evidence>